<protein>
    <submittedName>
        <fullName evidence="1">Uncharacterized protein</fullName>
    </submittedName>
</protein>
<name>A0A521CN13_9BACT</name>
<dbReference type="Proteomes" id="UP000317593">
    <property type="component" value="Unassembled WGS sequence"/>
</dbReference>
<sequence>MIKLRVLLFVDTDEFPAVKKESGRHSKMRRYEYINQLLSAWNMFRIVPVKVSKASSFVR</sequence>
<evidence type="ECO:0000313" key="2">
    <source>
        <dbReference type="Proteomes" id="UP000317593"/>
    </source>
</evidence>
<keyword evidence="2" id="KW-1185">Reference proteome</keyword>
<proteinExistence type="predicted"/>
<accession>A0A521CN13</accession>
<evidence type="ECO:0000313" key="1">
    <source>
        <dbReference type="EMBL" id="SMO60826.1"/>
    </source>
</evidence>
<organism evidence="1 2">
    <name type="scientific">Fodinibius sediminis</name>
    <dbReference type="NCBI Taxonomy" id="1214077"/>
    <lineage>
        <taxon>Bacteria</taxon>
        <taxon>Pseudomonadati</taxon>
        <taxon>Balneolota</taxon>
        <taxon>Balneolia</taxon>
        <taxon>Balneolales</taxon>
        <taxon>Balneolaceae</taxon>
        <taxon>Fodinibius</taxon>
    </lineage>
</organism>
<dbReference type="AlphaFoldDB" id="A0A521CN13"/>
<reference evidence="1 2" key="1">
    <citation type="submission" date="2017-05" db="EMBL/GenBank/DDBJ databases">
        <authorList>
            <person name="Varghese N."/>
            <person name="Submissions S."/>
        </authorList>
    </citation>
    <scope>NUCLEOTIDE SEQUENCE [LARGE SCALE GENOMIC DNA]</scope>
    <source>
        <strain evidence="1 2">DSM 21194</strain>
    </source>
</reference>
<gene>
    <name evidence="1" type="ORF">SAMN06265218_106243</name>
</gene>
<dbReference type="EMBL" id="FXTH01000006">
    <property type="protein sequence ID" value="SMO60826.1"/>
    <property type="molecule type" value="Genomic_DNA"/>
</dbReference>